<dbReference type="CDD" id="cd02440">
    <property type="entry name" value="AdoMet_MTases"/>
    <property type="match status" value="1"/>
</dbReference>
<dbReference type="Pfam" id="PF13649">
    <property type="entry name" value="Methyltransf_25"/>
    <property type="match status" value="1"/>
</dbReference>
<sequence length="258" mass="29535">MEYVKANIEAWNKRTNIHICSSFYDVEGFEAGNTSLCEIELAELQNVENKHFLHLQCHFGLDTLSWARKGAIVTGVDFSPKSIQQAIKLSRKLDVKASFVCSDVYEYNSIRNGKKFDVVFTSYGAICWLPCLNQWAKTVANCLKQGGMFYMVEFHPFNDFIDGESYFHSINPQVSDEATYTENDKGEKSKIFTWSHPVSNVVNALINEGLTIKYFNEFDFSPYNCFKGLVENEPGRYYKKYGEQSIPLVYSLCAIKNT</sequence>
<evidence type="ECO:0000256" key="1">
    <source>
        <dbReference type="ARBA" id="ARBA00022603"/>
    </source>
</evidence>
<name>A0A3B1B8X7_9ZZZZ</name>
<organism evidence="4">
    <name type="scientific">hydrothermal vent metagenome</name>
    <dbReference type="NCBI Taxonomy" id="652676"/>
    <lineage>
        <taxon>unclassified sequences</taxon>
        <taxon>metagenomes</taxon>
        <taxon>ecological metagenomes</taxon>
    </lineage>
</organism>
<evidence type="ECO:0000259" key="3">
    <source>
        <dbReference type="Pfam" id="PF13649"/>
    </source>
</evidence>
<proteinExistence type="predicted"/>
<dbReference type="InterPro" id="IPR041698">
    <property type="entry name" value="Methyltransf_25"/>
</dbReference>
<protein>
    <recommendedName>
        <fullName evidence="3">Methyltransferase domain-containing protein</fullName>
    </recommendedName>
</protein>
<dbReference type="GO" id="GO:0008168">
    <property type="term" value="F:methyltransferase activity"/>
    <property type="evidence" value="ECO:0007669"/>
    <property type="project" value="UniProtKB-KW"/>
</dbReference>
<dbReference type="InterPro" id="IPR029063">
    <property type="entry name" value="SAM-dependent_MTases_sf"/>
</dbReference>
<dbReference type="PANTHER" id="PTHR43861">
    <property type="entry name" value="TRANS-ACONITATE 2-METHYLTRANSFERASE-RELATED"/>
    <property type="match status" value="1"/>
</dbReference>
<evidence type="ECO:0000256" key="2">
    <source>
        <dbReference type="ARBA" id="ARBA00022679"/>
    </source>
</evidence>
<keyword evidence="1" id="KW-0489">Methyltransferase</keyword>
<dbReference type="GO" id="GO:0032259">
    <property type="term" value="P:methylation"/>
    <property type="evidence" value="ECO:0007669"/>
    <property type="project" value="UniProtKB-KW"/>
</dbReference>
<evidence type="ECO:0000313" key="4">
    <source>
        <dbReference type="EMBL" id="VAX08444.1"/>
    </source>
</evidence>
<feature type="domain" description="Methyltransferase" evidence="3">
    <location>
        <begin position="53"/>
        <end position="147"/>
    </location>
</feature>
<reference evidence="4" key="1">
    <citation type="submission" date="2018-06" db="EMBL/GenBank/DDBJ databases">
        <authorList>
            <person name="Zhirakovskaya E."/>
        </authorList>
    </citation>
    <scope>NUCLEOTIDE SEQUENCE</scope>
</reference>
<accession>A0A3B1B8X7</accession>
<dbReference type="Gene3D" id="3.40.50.150">
    <property type="entry name" value="Vaccinia Virus protein VP39"/>
    <property type="match status" value="1"/>
</dbReference>
<dbReference type="AlphaFoldDB" id="A0A3B1B8X7"/>
<gene>
    <name evidence="4" type="ORF">MNBD_GAMMA26-2119</name>
</gene>
<dbReference type="SUPFAM" id="SSF53335">
    <property type="entry name" value="S-adenosyl-L-methionine-dependent methyltransferases"/>
    <property type="match status" value="1"/>
</dbReference>
<keyword evidence="2" id="KW-0808">Transferase</keyword>
<dbReference type="EMBL" id="UOFX01000036">
    <property type="protein sequence ID" value="VAX08444.1"/>
    <property type="molecule type" value="Genomic_DNA"/>
</dbReference>
<dbReference type="PANTHER" id="PTHR43861:SF1">
    <property type="entry name" value="TRANS-ACONITATE 2-METHYLTRANSFERASE"/>
    <property type="match status" value="1"/>
</dbReference>